<comment type="caution">
    <text evidence="4">The sequence shown here is derived from an EMBL/GenBank/DDBJ whole genome shotgun (WGS) entry which is preliminary data.</text>
</comment>
<dbReference type="InterPro" id="IPR036291">
    <property type="entry name" value="NAD(P)-bd_dom_sf"/>
</dbReference>
<protein>
    <submittedName>
        <fullName evidence="4">Oxidoreductase</fullName>
    </submittedName>
</protein>
<dbReference type="Gene3D" id="3.40.50.720">
    <property type="entry name" value="NAD(P)-binding Rossmann-like Domain"/>
    <property type="match status" value="1"/>
</dbReference>
<dbReference type="PANTHER" id="PTHR43818">
    <property type="entry name" value="BCDNA.GH03377"/>
    <property type="match status" value="1"/>
</dbReference>
<dbReference type="PANTHER" id="PTHR43818:SF11">
    <property type="entry name" value="BCDNA.GH03377"/>
    <property type="match status" value="1"/>
</dbReference>
<name>A0ABQ5VV41_9RHOB</name>
<evidence type="ECO:0000256" key="1">
    <source>
        <dbReference type="ARBA" id="ARBA00023002"/>
    </source>
</evidence>
<dbReference type="InterPro" id="IPR055170">
    <property type="entry name" value="GFO_IDH_MocA-like_dom"/>
</dbReference>
<evidence type="ECO:0000313" key="4">
    <source>
        <dbReference type="EMBL" id="GLQ35190.1"/>
    </source>
</evidence>
<dbReference type="EMBL" id="BSNN01000004">
    <property type="protein sequence ID" value="GLQ35190.1"/>
    <property type="molecule type" value="Genomic_DNA"/>
</dbReference>
<dbReference type="Gene3D" id="3.30.360.10">
    <property type="entry name" value="Dihydrodipicolinate Reductase, domain 2"/>
    <property type="match status" value="1"/>
</dbReference>
<reference evidence="5" key="1">
    <citation type="journal article" date="2019" name="Int. J. Syst. Evol. Microbiol.">
        <title>The Global Catalogue of Microorganisms (GCM) 10K type strain sequencing project: providing services to taxonomists for standard genome sequencing and annotation.</title>
        <authorList>
            <consortium name="The Broad Institute Genomics Platform"/>
            <consortium name="The Broad Institute Genome Sequencing Center for Infectious Disease"/>
            <person name="Wu L."/>
            <person name="Ma J."/>
        </authorList>
    </citation>
    <scope>NUCLEOTIDE SEQUENCE [LARGE SCALE GENOMIC DNA]</scope>
    <source>
        <strain evidence="5">NBRC 110140</strain>
    </source>
</reference>
<organism evidence="4 5">
    <name type="scientific">Amylibacter marinus</name>
    <dbReference type="NCBI Taxonomy" id="1475483"/>
    <lineage>
        <taxon>Bacteria</taxon>
        <taxon>Pseudomonadati</taxon>
        <taxon>Pseudomonadota</taxon>
        <taxon>Alphaproteobacteria</taxon>
        <taxon>Rhodobacterales</taxon>
        <taxon>Paracoccaceae</taxon>
        <taxon>Amylibacter</taxon>
    </lineage>
</organism>
<dbReference type="SUPFAM" id="SSF51735">
    <property type="entry name" value="NAD(P)-binding Rossmann-fold domains"/>
    <property type="match status" value="1"/>
</dbReference>
<dbReference type="SUPFAM" id="SSF55347">
    <property type="entry name" value="Glyceraldehyde-3-phosphate dehydrogenase-like, C-terminal domain"/>
    <property type="match status" value="1"/>
</dbReference>
<dbReference type="RefSeq" id="WP_284377339.1">
    <property type="nucleotide sequence ID" value="NZ_BSNN01000004.1"/>
</dbReference>
<sequence>MKFGAIGIDHLHIYGMSQHLINAGGKFTSWWSKGTPNPLAGFLKRFPDVPRKDHAGDVLNDPDIEMILIACIPKDRASWAIRAMEAGKDVMVDKPGCTTLAELAQIKEVAARTGRIWSVNYSERFEVPCVTKAAALVAEGAIGRVVQTLGIGPHRHNPHMRDPWFYQPEAFGGILTDIGSHQIDQFLFFTGSQDAEIKHASVANYANPKTPNMQDYGELSIQSPNGHGFVRVDWYTPDALPTWGDGRLTILGTEGYIELRKYFEAGEKRTDTLLLVNGTSCQKIDASNAGLPYFSNLIQDVAQRTETAMPQKHCFKVMELAIKAQILADENIREQAT</sequence>
<accession>A0ABQ5VV41</accession>
<dbReference type="Proteomes" id="UP001156694">
    <property type="component" value="Unassembled WGS sequence"/>
</dbReference>
<proteinExistence type="predicted"/>
<evidence type="ECO:0000259" key="2">
    <source>
        <dbReference type="Pfam" id="PF01408"/>
    </source>
</evidence>
<gene>
    <name evidence="4" type="ORF">GCM10007939_14730</name>
</gene>
<dbReference type="InterPro" id="IPR050463">
    <property type="entry name" value="Gfo/Idh/MocA_oxidrdct_glycsds"/>
</dbReference>
<keyword evidence="5" id="KW-1185">Reference proteome</keyword>
<dbReference type="Pfam" id="PF22725">
    <property type="entry name" value="GFO_IDH_MocA_C3"/>
    <property type="match status" value="1"/>
</dbReference>
<feature type="domain" description="GFO/IDH/MocA-like oxidoreductase" evidence="3">
    <location>
        <begin position="131"/>
        <end position="258"/>
    </location>
</feature>
<evidence type="ECO:0000259" key="3">
    <source>
        <dbReference type="Pfam" id="PF22725"/>
    </source>
</evidence>
<evidence type="ECO:0000313" key="5">
    <source>
        <dbReference type="Proteomes" id="UP001156694"/>
    </source>
</evidence>
<dbReference type="InterPro" id="IPR000683">
    <property type="entry name" value="Gfo/Idh/MocA-like_OxRdtase_N"/>
</dbReference>
<feature type="domain" description="Gfo/Idh/MocA-like oxidoreductase N-terminal" evidence="2">
    <location>
        <begin position="55"/>
        <end position="121"/>
    </location>
</feature>
<keyword evidence="1" id="KW-0560">Oxidoreductase</keyword>
<dbReference type="Pfam" id="PF01408">
    <property type="entry name" value="GFO_IDH_MocA"/>
    <property type="match status" value="1"/>
</dbReference>